<evidence type="ECO:0000313" key="3">
    <source>
        <dbReference type="Proteomes" id="UP001500784"/>
    </source>
</evidence>
<reference evidence="2 3" key="1">
    <citation type="journal article" date="2019" name="Int. J. Syst. Evol. Microbiol.">
        <title>The Global Catalogue of Microorganisms (GCM) 10K type strain sequencing project: providing services to taxonomists for standard genome sequencing and annotation.</title>
        <authorList>
            <consortium name="The Broad Institute Genomics Platform"/>
            <consortium name="The Broad Institute Genome Sequencing Center for Infectious Disease"/>
            <person name="Wu L."/>
            <person name="Ma J."/>
        </authorList>
    </citation>
    <scope>NUCLEOTIDE SEQUENCE [LARGE SCALE GENOMIC DNA]</scope>
    <source>
        <strain evidence="2 3">JCM 13316</strain>
    </source>
</reference>
<dbReference type="Proteomes" id="UP001500784">
    <property type="component" value="Unassembled WGS sequence"/>
</dbReference>
<dbReference type="EMBL" id="BAAALV010000002">
    <property type="protein sequence ID" value="GAA1909819.1"/>
    <property type="molecule type" value="Genomic_DNA"/>
</dbReference>
<dbReference type="SUPFAM" id="SSF159888">
    <property type="entry name" value="YdhG-like"/>
    <property type="match status" value="1"/>
</dbReference>
<dbReference type="Gene3D" id="3.90.1150.200">
    <property type="match status" value="1"/>
</dbReference>
<keyword evidence="3" id="KW-1185">Reference proteome</keyword>
<feature type="domain" description="YdhG-like" evidence="1">
    <location>
        <begin position="34"/>
        <end position="137"/>
    </location>
</feature>
<dbReference type="InterPro" id="IPR014922">
    <property type="entry name" value="YdhG-like"/>
</dbReference>
<evidence type="ECO:0000313" key="2">
    <source>
        <dbReference type="EMBL" id="GAA1909819.1"/>
    </source>
</evidence>
<dbReference type="Pfam" id="PF08818">
    <property type="entry name" value="DUF1801"/>
    <property type="match status" value="1"/>
</dbReference>
<organism evidence="2 3">
    <name type="scientific">Arthrobacter gandavensis</name>
    <dbReference type="NCBI Taxonomy" id="169960"/>
    <lineage>
        <taxon>Bacteria</taxon>
        <taxon>Bacillati</taxon>
        <taxon>Actinomycetota</taxon>
        <taxon>Actinomycetes</taxon>
        <taxon>Micrococcales</taxon>
        <taxon>Micrococcaceae</taxon>
        <taxon>Arthrobacter</taxon>
    </lineage>
</organism>
<name>A0ABN2P1K1_9MICC</name>
<gene>
    <name evidence="2" type="ORF">GCM10009688_13150</name>
</gene>
<sequence>MDTGTARCQIVRMEPAEPEELTDYLAALDHPMSSVVRHLRAAILSVDPRIHENIKWGAPNFALRDDFATFSLRRPENIQVVLHTGARPKPDHREITVTDPRKVLRMAGRNRGVVTFSSRAAAEAAMDDFTDVVRQWVAQLE</sequence>
<comment type="caution">
    <text evidence="2">The sequence shown here is derived from an EMBL/GenBank/DDBJ whole genome shotgun (WGS) entry which is preliminary data.</text>
</comment>
<accession>A0ABN2P1K1</accession>
<evidence type="ECO:0000259" key="1">
    <source>
        <dbReference type="Pfam" id="PF08818"/>
    </source>
</evidence>
<proteinExistence type="predicted"/>
<protein>
    <recommendedName>
        <fullName evidence="1">YdhG-like domain-containing protein</fullName>
    </recommendedName>
</protein>